<keyword evidence="2 8" id="KW-0698">rRNA processing</keyword>
<comment type="subcellular location">
    <subcellularLocation>
        <location evidence="8">Cytoplasm</location>
    </subcellularLocation>
</comment>
<dbReference type="eggNOG" id="COG0030">
    <property type="taxonomic scope" value="Bacteria"/>
</dbReference>
<comment type="function">
    <text evidence="8">Specifically dimethylates two adjacent adenosines (A1518 and A1519) in the loop of a conserved hairpin near the 3'-end of 16S rRNA in the 30S particle. May play a critical role in biogenesis of 30S subunits.</text>
</comment>
<keyword evidence="4 8" id="KW-0808">Transferase</keyword>
<comment type="catalytic activity">
    <reaction evidence="8">
        <text>adenosine(1518)/adenosine(1519) in 16S rRNA + 4 S-adenosyl-L-methionine = N(6)-dimethyladenosine(1518)/N(6)-dimethyladenosine(1519) in 16S rRNA + 4 S-adenosyl-L-homocysteine + 4 H(+)</text>
        <dbReference type="Rhea" id="RHEA:19609"/>
        <dbReference type="Rhea" id="RHEA-COMP:10232"/>
        <dbReference type="Rhea" id="RHEA-COMP:10233"/>
        <dbReference type="ChEBI" id="CHEBI:15378"/>
        <dbReference type="ChEBI" id="CHEBI:57856"/>
        <dbReference type="ChEBI" id="CHEBI:59789"/>
        <dbReference type="ChEBI" id="CHEBI:74411"/>
        <dbReference type="ChEBI" id="CHEBI:74493"/>
        <dbReference type="EC" id="2.1.1.182"/>
    </reaction>
</comment>
<keyword evidence="6 8" id="KW-0694">RNA-binding</keyword>
<dbReference type="PATRIC" id="fig|701521.8.peg.85"/>
<evidence type="ECO:0000256" key="4">
    <source>
        <dbReference type="ARBA" id="ARBA00022679"/>
    </source>
</evidence>
<keyword evidence="12" id="KW-1185">Reference proteome</keyword>
<dbReference type="InterPro" id="IPR020598">
    <property type="entry name" value="rRNA_Ade_methylase_Trfase_N"/>
</dbReference>
<evidence type="ECO:0000256" key="1">
    <source>
        <dbReference type="ARBA" id="ARBA00022490"/>
    </source>
</evidence>
<evidence type="ECO:0000313" key="12">
    <source>
        <dbReference type="Proteomes" id="UP000005444"/>
    </source>
</evidence>
<dbReference type="PANTHER" id="PTHR11727">
    <property type="entry name" value="DIMETHYLADENOSINE TRANSFERASE"/>
    <property type="match status" value="1"/>
</dbReference>
<dbReference type="FunFam" id="3.40.50.150:FF:000023">
    <property type="entry name" value="Ribosomal RNA small subunit methyltransferase A"/>
    <property type="match status" value="1"/>
</dbReference>
<dbReference type="AlphaFoldDB" id="G8PEP2"/>
<evidence type="ECO:0000256" key="7">
    <source>
        <dbReference type="ARBA" id="ARBA00049167"/>
    </source>
</evidence>
<dbReference type="InterPro" id="IPR001737">
    <property type="entry name" value="KsgA/Erm"/>
</dbReference>
<name>G8PEP2_PEDCP</name>
<comment type="catalytic activity">
    <reaction evidence="7">
        <text>adenosine(2085) in 23S rRNA + 2 S-adenosyl-L-methionine = N(6)-dimethyladenosine(2085) in 23S rRNA + 2 S-adenosyl-L-homocysteine + 2 H(+)</text>
        <dbReference type="Rhea" id="RHEA:42784"/>
        <dbReference type="Rhea" id="RHEA-COMP:10237"/>
        <dbReference type="Rhea" id="RHEA-COMP:10238"/>
        <dbReference type="ChEBI" id="CHEBI:15378"/>
        <dbReference type="ChEBI" id="CHEBI:57856"/>
        <dbReference type="ChEBI" id="CHEBI:59789"/>
        <dbReference type="ChEBI" id="CHEBI:74411"/>
        <dbReference type="ChEBI" id="CHEBI:74493"/>
        <dbReference type="EC" id="2.1.1.184"/>
    </reaction>
</comment>
<dbReference type="GO" id="GO:0005829">
    <property type="term" value="C:cytosol"/>
    <property type="evidence" value="ECO:0007669"/>
    <property type="project" value="TreeGrafter"/>
</dbReference>
<dbReference type="KEGG" id="pce:PECL_94"/>
<dbReference type="Gene3D" id="3.40.50.150">
    <property type="entry name" value="Vaccinia Virus protein VP39"/>
    <property type="match status" value="1"/>
</dbReference>
<evidence type="ECO:0000256" key="8">
    <source>
        <dbReference type="HAMAP-Rule" id="MF_00607"/>
    </source>
</evidence>
<evidence type="ECO:0000256" key="2">
    <source>
        <dbReference type="ARBA" id="ARBA00022552"/>
    </source>
</evidence>
<proteinExistence type="inferred from homology"/>
<dbReference type="InterPro" id="IPR023165">
    <property type="entry name" value="rRNA_Ade_diMease-like_C"/>
</dbReference>
<feature type="binding site" evidence="8 9">
    <location>
        <position position="33"/>
    </location>
    <ligand>
        <name>S-adenosyl-L-methionine</name>
        <dbReference type="ChEBI" id="CHEBI:59789"/>
    </ligand>
</feature>
<keyword evidence="5 8" id="KW-0949">S-adenosyl-L-methionine</keyword>
<dbReference type="CDD" id="cd02440">
    <property type="entry name" value="AdoMet_MTases"/>
    <property type="match status" value="1"/>
</dbReference>
<dbReference type="SMART" id="SM00650">
    <property type="entry name" value="rADc"/>
    <property type="match status" value="1"/>
</dbReference>
<dbReference type="InterPro" id="IPR029063">
    <property type="entry name" value="SAM-dependent_MTases_sf"/>
</dbReference>
<feature type="binding site" evidence="8 9">
    <location>
        <position position="129"/>
    </location>
    <ligand>
        <name>S-adenosyl-L-methionine</name>
        <dbReference type="ChEBI" id="CHEBI:59789"/>
    </ligand>
</feature>
<dbReference type="STRING" id="701521.PECL_94"/>
<dbReference type="GO" id="GO:0003723">
    <property type="term" value="F:RNA binding"/>
    <property type="evidence" value="ECO:0007669"/>
    <property type="project" value="UniProtKB-UniRule"/>
</dbReference>
<organism evidence="11 12">
    <name type="scientific">Pediococcus claussenii (strain ATCC BAA-344 / DSM 14800 / JCM 18046 / KCTC 3811 / LMG 21948 / P06)</name>
    <dbReference type="NCBI Taxonomy" id="701521"/>
    <lineage>
        <taxon>Bacteria</taxon>
        <taxon>Bacillati</taxon>
        <taxon>Bacillota</taxon>
        <taxon>Bacilli</taxon>
        <taxon>Lactobacillales</taxon>
        <taxon>Lactobacillaceae</taxon>
        <taxon>Pediococcus</taxon>
    </lineage>
</organism>
<feature type="binding site" evidence="8 9">
    <location>
        <position position="31"/>
    </location>
    <ligand>
        <name>S-adenosyl-L-methionine</name>
        <dbReference type="ChEBI" id="CHEBI:59789"/>
    </ligand>
</feature>
<dbReference type="EC" id="2.1.1.182" evidence="8"/>
<dbReference type="PROSITE" id="PS51689">
    <property type="entry name" value="SAM_RNA_A_N6_MT"/>
    <property type="match status" value="1"/>
</dbReference>
<dbReference type="SUPFAM" id="SSF53335">
    <property type="entry name" value="S-adenosyl-L-methionine-dependent methyltransferases"/>
    <property type="match status" value="1"/>
</dbReference>
<dbReference type="InterPro" id="IPR011530">
    <property type="entry name" value="rRNA_adenine_dimethylase"/>
</dbReference>
<dbReference type="Proteomes" id="UP000005444">
    <property type="component" value="Chromosome"/>
</dbReference>
<gene>
    <name evidence="8" type="primary">rsmA</name>
    <name evidence="8 11" type="synonym">ksgA</name>
    <name evidence="11" type="ordered locus">PECL_94</name>
</gene>
<keyword evidence="3 8" id="KW-0489">Methyltransferase</keyword>
<dbReference type="NCBIfam" id="TIGR00755">
    <property type="entry name" value="ksgA"/>
    <property type="match status" value="1"/>
</dbReference>
<feature type="binding site" evidence="8 9">
    <location>
        <position position="79"/>
    </location>
    <ligand>
        <name>S-adenosyl-L-methionine</name>
        <dbReference type="ChEBI" id="CHEBI:59789"/>
    </ligand>
</feature>
<dbReference type="RefSeq" id="WP_014214620.1">
    <property type="nucleotide sequence ID" value="NC_016605.1"/>
</dbReference>
<dbReference type="Gene3D" id="1.10.8.100">
    <property type="entry name" value="Ribosomal RNA adenine dimethylase-like, domain 2"/>
    <property type="match status" value="1"/>
</dbReference>
<dbReference type="HOGENOM" id="CLU_041220_0_0_9"/>
<evidence type="ECO:0000313" key="11">
    <source>
        <dbReference type="EMBL" id="AEV94422.1"/>
    </source>
</evidence>
<dbReference type="InterPro" id="IPR020596">
    <property type="entry name" value="rRNA_Ade_Mease_Trfase_CS"/>
</dbReference>
<feature type="binding site" evidence="8 9">
    <location>
        <position position="104"/>
    </location>
    <ligand>
        <name>S-adenosyl-L-methionine</name>
        <dbReference type="ChEBI" id="CHEBI:59789"/>
    </ligand>
</feature>
<evidence type="ECO:0000256" key="9">
    <source>
        <dbReference type="PROSITE-ProRule" id="PRU01026"/>
    </source>
</evidence>
<evidence type="ECO:0000259" key="10">
    <source>
        <dbReference type="SMART" id="SM00650"/>
    </source>
</evidence>
<dbReference type="PROSITE" id="PS01131">
    <property type="entry name" value="RRNA_A_DIMETH"/>
    <property type="match status" value="1"/>
</dbReference>
<feature type="binding site" evidence="8 9">
    <location>
        <position position="58"/>
    </location>
    <ligand>
        <name>S-adenosyl-L-methionine</name>
        <dbReference type="ChEBI" id="CHEBI:59789"/>
    </ligand>
</feature>
<evidence type="ECO:0000256" key="5">
    <source>
        <dbReference type="ARBA" id="ARBA00022691"/>
    </source>
</evidence>
<accession>G8PEP2</accession>
<evidence type="ECO:0000256" key="6">
    <source>
        <dbReference type="ARBA" id="ARBA00022884"/>
    </source>
</evidence>
<keyword evidence="1 8" id="KW-0963">Cytoplasm</keyword>
<dbReference type="GO" id="GO:0052910">
    <property type="term" value="F:23S rRNA (adenine(2085)-N(6))-dimethyltransferase activity"/>
    <property type="evidence" value="ECO:0007669"/>
    <property type="project" value="UniProtKB-EC"/>
</dbReference>
<sequence length="297" mass="33632">MKNQIDIGNPVRTRAILEEYGLSAKKSLGQNFLTDPNVLINIAIAAGIDNEDDVIEVGPGIGALTEQLARRAHQVLAFEIDQNLLDVLDDTLAEYKNVTVLNQDVLKANLPNEISEYFDGKHHLKMVANLPYYITTPILKMFMASPLPIEKMVVMMQKEVADRLTAKPGTKEYGSLSVVVQYRMHTAVEFDVPAKVFVPKPKVDSAIVSLTPRDDWTIKPDDEIEFFKTVHGCFMHRRKNIWNNLQGLYGKDASIKETIQMVLDDLEISPQIRPERLTVEDFIRLANRLGKTDMKRK</sequence>
<comment type="similarity">
    <text evidence="8">Belongs to the class I-like SAM-binding methyltransferase superfamily. rRNA adenine N(6)-methyltransferase family. RsmA subfamily.</text>
</comment>
<evidence type="ECO:0000256" key="3">
    <source>
        <dbReference type="ARBA" id="ARBA00022603"/>
    </source>
</evidence>
<dbReference type="Pfam" id="PF00398">
    <property type="entry name" value="RrnaAD"/>
    <property type="match status" value="1"/>
</dbReference>
<dbReference type="PANTHER" id="PTHR11727:SF7">
    <property type="entry name" value="DIMETHYLADENOSINE TRANSFERASE-RELATED"/>
    <property type="match status" value="1"/>
</dbReference>
<dbReference type="HAMAP" id="MF_00607">
    <property type="entry name" value="16SrRNA_methyltr_A"/>
    <property type="match status" value="1"/>
</dbReference>
<protein>
    <recommendedName>
        <fullName evidence="8">Ribosomal RNA small subunit methyltransferase A</fullName>
        <ecNumber evidence="8">2.1.1.182</ecNumber>
    </recommendedName>
    <alternativeName>
        <fullName evidence="8">16S rRNA (adenine(1518)-N(6)/adenine(1519)-N(6))-dimethyltransferase</fullName>
    </alternativeName>
    <alternativeName>
        <fullName evidence="8">16S rRNA dimethyladenosine transferase</fullName>
    </alternativeName>
    <alternativeName>
        <fullName evidence="8">16S rRNA dimethylase</fullName>
    </alternativeName>
    <alternativeName>
        <fullName evidence="8">S-adenosylmethionine-6-N', N'-adenosyl(rRNA) dimethyltransferase</fullName>
    </alternativeName>
</protein>
<reference evidence="11 12" key="1">
    <citation type="journal article" date="2012" name="J. Bacteriol.">
        <title>Complete Genome Sequence of the Beer Spoilage Organism Pediococcus claussenii ATCC BAA-344T.</title>
        <authorList>
            <person name="Pittet V."/>
            <person name="Abegunde T."/>
            <person name="Marfleet T."/>
            <person name="Haakensen M."/>
            <person name="Morrow K."/>
            <person name="Jayaprakash T."/>
            <person name="Schroeder K."/>
            <person name="Trost B."/>
            <person name="Byrns S."/>
            <person name="Bergsveinson J."/>
            <person name="Kusalik A."/>
            <person name="Ziola B."/>
        </authorList>
    </citation>
    <scope>NUCLEOTIDE SEQUENCE [LARGE SCALE GENOMIC DNA]</scope>
    <source>
        <strain evidence="11 12">ATCC BAA-344</strain>
    </source>
</reference>
<dbReference type="EMBL" id="CP003137">
    <property type="protein sequence ID" value="AEV94422.1"/>
    <property type="molecule type" value="Genomic_DNA"/>
</dbReference>
<dbReference type="GO" id="GO:0052908">
    <property type="term" value="F:16S rRNA (adenine(1518)-N(6)/adenine(1519)-N(6))-dimethyltransferase activity"/>
    <property type="evidence" value="ECO:0007669"/>
    <property type="project" value="UniProtKB-EC"/>
</dbReference>
<feature type="domain" description="Ribosomal RNA adenine methylase transferase N-terminal" evidence="10">
    <location>
        <begin position="38"/>
        <end position="214"/>
    </location>
</feature>